<reference evidence="9 11" key="2">
    <citation type="journal article" date="2011" name="Mol. Biol. Evol.">
        <title>Comparative genomic analysis of fruiting body formation in Myxococcales.</title>
        <authorList>
            <person name="Huntley S."/>
            <person name="Hamann N."/>
            <person name="Wegener-Feldbrugge S."/>
            <person name="Treuner-Lange A."/>
            <person name="Kube M."/>
            <person name="Reinhardt R."/>
            <person name="Klages S."/>
            <person name="Muller R."/>
            <person name="Ronning C.M."/>
            <person name="Nierman W.C."/>
            <person name="Sogaard-Andersen L."/>
        </authorList>
    </citation>
    <scope>NUCLEOTIDE SEQUENCE [LARGE SCALE GENOMIC DNA]</scope>
    <source>
        <strain evidence="9 11">DW4/3-1</strain>
    </source>
</reference>
<evidence type="ECO:0000256" key="2">
    <source>
        <dbReference type="ARBA" id="ARBA00005262"/>
    </source>
</evidence>
<dbReference type="RefSeq" id="WP_002613323.1">
    <property type="nucleotide sequence ID" value="NC_014623.1"/>
</dbReference>
<reference evidence="10 12" key="1">
    <citation type="submission" date="2006-04" db="EMBL/GenBank/DDBJ databases">
        <authorList>
            <person name="Nierman W.C."/>
        </authorList>
    </citation>
    <scope>NUCLEOTIDE SEQUENCE [LARGE SCALE GENOMIC DNA]</scope>
    <source>
        <strain evidence="10 12">DW4/3-1</strain>
    </source>
</reference>
<gene>
    <name evidence="9" type="ordered locus">STAUR_0362</name>
    <name evidence="10" type="ORF">STIAU_2641</name>
</gene>
<evidence type="ECO:0000256" key="1">
    <source>
        <dbReference type="ARBA" id="ARBA00004651"/>
    </source>
</evidence>
<keyword evidence="3" id="KW-1003">Cell membrane</keyword>
<dbReference type="PATRIC" id="fig|378806.16.peg.6307"/>
<comment type="similarity">
    <text evidence="2">Belongs to the chromate ion transporter (CHR) (TC 2.A.51) family.</text>
</comment>
<feature type="region of interest" description="Disordered" evidence="7">
    <location>
        <begin position="1"/>
        <end position="22"/>
    </location>
</feature>
<evidence type="ECO:0000256" key="4">
    <source>
        <dbReference type="ARBA" id="ARBA00022692"/>
    </source>
</evidence>
<feature type="transmembrane region" description="Helical" evidence="8">
    <location>
        <begin position="102"/>
        <end position="124"/>
    </location>
</feature>
<dbReference type="eggNOG" id="COG2059">
    <property type="taxonomic scope" value="Bacteria"/>
</dbReference>
<keyword evidence="11" id="KW-1185">Reference proteome</keyword>
<dbReference type="InterPro" id="IPR003370">
    <property type="entry name" value="Chromate_transpt"/>
</dbReference>
<dbReference type="PIRSF" id="PIRSF004810">
    <property type="entry name" value="ChrA"/>
    <property type="match status" value="1"/>
</dbReference>
<evidence type="ECO:0000313" key="9">
    <source>
        <dbReference type="EMBL" id="ADO68171.1"/>
    </source>
</evidence>
<keyword evidence="6 8" id="KW-0472">Membrane</keyword>
<feature type="transmembrane region" description="Helical" evidence="8">
    <location>
        <begin position="239"/>
        <end position="260"/>
    </location>
</feature>
<evidence type="ECO:0000256" key="6">
    <source>
        <dbReference type="ARBA" id="ARBA00023136"/>
    </source>
</evidence>
<feature type="transmembrane region" description="Helical" evidence="8">
    <location>
        <begin position="212"/>
        <end position="233"/>
    </location>
</feature>
<dbReference type="InterPro" id="IPR014047">
    <property type="entry name" value="Chr_Tranpt_l_chain"/>
</dbReference>
<sequence length="406" mass="42281">MRGCPTGRFPRMSDTANPAESAEAGRGRLQELALLFLRLGTTAFGGPAAHIAMMEDEVVRRRGWLTHDEFLDLLGATHLIPGPNSTEMAIHIGHRRAGWPGLLVAGSCFILPAAFIVGAIAWGYVRFGSLPQMGALLYGVKPAIIVVVLQALWGLARSAVKTSGLAGVGMACIALSAWGVNELLILLLAGVAVAVAQGVWHRTQGAPRSASFPGLVLGGALPPLGAAAAAATFSLQGLFFFFLKVGSVLFGSGYVLLAFLRADLVERWGWLTEGQLLDAVAVGQVTPGPVFTTATFIGYVLGGPMGALVATVGIFLPAFFFVAVSGPLVPRLRHSQMASAVLDGVNVASLALMAVVTWQLGRAALLDVLTVGVAVVSALLLIRYRINSTWLVLGGAMVGLLSAAVR</sequence>
<feature type="transmembrane region" description="Helical" evidence="8">
    <location>
        <begin position="280"/>
        <end position="301"/>
    </location>
</feature>
<dbReference type="PANTHER" id="PTHR33567:SF3">
    <property type="entry name" value="CHROMATE ION TRANSPORTER (EUROFUNG)"/>
    <property type="match status" value="1"/>
</dbReference>
<protein>
    <submittedName>
        <fullName evidence="10">Chromate transport protein</fullName>
    </submittedName>
    <submittedName>
        <fullName evidence="9">Chromate transporter</fullName>
    </submittedName>
</protein>
<keyword evidence="4 8" id="KW-0812">Transmembrane</keyword>
<accession>Q094G1</accession>
<name>Q094G1_STIAD</name>
<dbReference type="Pfam" id="PF02417">
    <property type="entry name" value="Chromate_transp"/>
    <property type="match status" value="2"/>
</dbReference>
<evidence type="ECO:0000256" key="7">
    <source>
        <dbReference type="SAM" id="MobiDB-lite"/>
    </source>
</evidence>
<evidence type="ECO:0000313" key="11">
    <source>
        <dbReference type="Proteomes" id="UP000001351"/>
    </source>
</evidence>
<dbReference type="Proteomes" id="UP000001351">
    <property type="component" value="Chromosome"/>
</dbReference>
<evidence type="ECO:0000256" key="3">
    <source>
        <dbReference type="ARBA" id="ARBA00022475"/>
    </source>
</evidence>
<evidence type="ECO:0000313" key="10">
    <source>
        <dbReference type="EMBL" id="EAU67093.1"/>
    </source>
</evidence>
<dbReference type="GO" id="GO:0015109">
    <property type="term" value="F:chromate transmembrane transporter activity"/>
    <property type="evidence" value="ECO:0007669"/>
    <property type="project" value="InterPro"/>
</dbReference>
<dbReference type="Proteomes" id="UP000032702">
    <property type="component" value="Unassembled WGS sequence"/>
</dbReference>
<dbReference type="PANTHER" id="PTHR33567">
    <property type="entry name" value="CHROMATE ION TRANSPORTER (EUROFUNG)"/>
    <property type="match status" value="1"/>
</dbReference>
<feature type="transmembrane region" description="Helical" evidence="8">
    <location>
        <begin position="364"/>
        <end position="382"/>
    </location>
</feature>
<dbReference type="STRING" id="378806.STAUR_0362"/>
<dbReference type="HOGENOM" id="CLU_018106_0_0_7"/>
<dbReference type="AlphaFoldDB" id="Q094G1"/>
<feature type="transmembrane region" description="Helical" evidence="8">
    <location>
        <begin position="184"/>
        <end position="200"/>
    </location>
</feature>
<proteinExistence type="inferred from homology"/>
<evidence type="ECO:0000256" key="5">
    <source>
        <dbReference type="ARBA" id="ARBA00022989"/>
    </source>
</evidence>
<dbReference type="EMBL" id="AAMD01000040">
    <property type="protein sequence ID" value="EAU67093.1"/>
    <property type="molecule type" value="Genomic_DNA"/>
</dbReference>
<evidence type="ECO:0000313" key="12">
    <source>
        <dbReference type="Proteomes" id="UP000032702"/>
    </source>
</evidence>
<organism evidence="10 12">
    <name type="scientific">Stigmatella aurantiaca (strain DW4/3-1)</name>
    <dbReference type="NCBI Taxonomy" id="378806"/>
    <lineage>
        <taxon>Bacteria</taxon>
        <taxon>Pseudomonadati</taxon>
        <taxon>Myxococcota</taxon>
        <taxon>Myxococcia</taxon>
        <taxon>Myxococcales</taxon>
        <taxon>Cystobacterineae</taxon>
        <taxon>Archangiaceae</taxon>
        <taxon>Stigmatella</taxon>
    </lineage>
</organism>
<keyword evidence="5 8" id="KW-1133">Transmembrane helix</keyword>
<evidence type="ECO:0000256" key="8">
    <source>
        <dbReference type="SAM" id="Phobius"/>
    </source>
</evidence>
<dbReference type="EMBL" id="CP002271">
    <property type="protein sequence ID" value="ADO68171.1"/>
    <property type="molecule type" value="Genomic_DNA"/>
</dbReference>
<dbReference type="KEGG" id="sur:STAUR_0362"/>
<dbReference type="NCBIfam" id="TIGR00937">
    <property type="entry name" value="2A51"/>
    <property type="match status" value="1"/>
</dbReference>
<comment type="subcellular location">
    <subcellularLocation>
        <location evidence="1">Cell membrane</location>
        <topology evidence="1">Multi-pass membrane protein</topology>
    </subcellularLocation>
</comment>
<dbReference type="OrthoDB" id="9788907at2"/>
<feature type="transmembrane region" description="Helical" evidence="8">
    <location>
        <begin position="307"/>
        <end position="328"/>
    </location>
</feature>
<feature type="transmembrane region" description="Helical" evidence="8">
    <location>
        <begin position="389"/>
        <end position="405"/>
    </location>
</feature>
<feature type="transmembrane region" description="Helical" evidence="8">
    <location>
        <begin position="136"/>
        <end position="155"/>
    </location>
</feature>
<dbReference type="GO" id="GO:0005886">
    <property type="term" value="C:plasma membrane"/>
    <property type="evidence" value="ECO:0007669"/>
    <property type="project" value="UniProtKB-SubCell"/>
</dbReference>